<dbReference type="InterPro" id="IPR023614">
    <property type="entry name" value="Porin_dom_sf"/>
</dbReference>
<evidence type="ECO:0000256" key="2">
    <source>
        <dbReference type="ARBA" id="ARBA00022448"/>
    </source>
</evidence>
<keyword evidence="3 4" id="KW-0732">Signal</keyword>
<protein>
    <recommendedName>
        <fullName evidence="7">Outer membrane porin, OprD family</fullName>
    </recommendedName>
</protein>
<keyword evidence="2" id="KW-0813">Transport</keyword>
<comment type="similarity">
    <text evidence="1">Belongs to the outer membrane porin (Opr) (TC 1.B.25) family.</text>
</comment>
<evidence type="ECO:0000313" key="5">
    <source>
        <dbReference type="EMBL" id="VVM79582.1"/>
    </source>
</evidence>
<evidence type="ECO:0008006" key="7">
    <source>
        <dbReference type="Google" id="ProtNLM"/>
    </source>
</evidence>
<dbReference type="RefSeq" id="WP_150580465.1">
    <property type="nucleotide sequence ID" value="NZ_CABVGX010000014.1"/>
</dbReference>
<dbReference type="GO" id="GO:0016020">
    <property type="term" value="C:membrane"/>
    <property type="evidence" value="ECO:0007669"/>
    <property type="project" value="InterPro"/>
</dbReference>
<evidence type="ECO:0000313" key="6">
    <source>
        <dbReference type="Proteomes" id="UP000325607"/>
    </source>
</evidence>
<dbReference type="PANTHER" id="PTHR34596:SF2">
    <property type="entry name" value="CHITOPORIN"/>
    <property type="match status" value="1"/>
</dbReference>
<evidence type="ECO:0000256" key="4">
    <source>
        <dbReference type="SAM" id="SignalP"/>
    </source>
</evidence>
<name>A0A5E6SHF2_PSEFL</name>
<dbReference type="EMBL" id="CABVGX010000014">
    <property type="protein sequence ID" value="VVM79582.1"/>
    <property type="molecule type" value="Genomic_DNA"/>
</dbReference>
<evidence type="ECO:0000256" key="1">
    <source>
        <dbReference type="ARBA" id="ARBA00009075"/>
    </source>
</evidence>
<proteinExistence type="inferred from homology"/>
<accession>A0A5E6SHF2</accession>
<dbReference type="OrthoDB" id="9151008at2"/>
<dbReference type="Pfam" id="PF03573">
    <property type="entry name" value="OprD"/>
    <property type="match status" value="1"/>
</dbReference>
<gene>
    <name evidence="5" type="ORF">PS645_02195</name>
</gene>
<dbReference type="Gene3D" id="2.40.160.10">
    <property type="entry name" value="Porin"/>
    <property type="match status" value="1"/>
</dbReference>
<dbReference type="Proteomes" id="UP000325607">
    <property type="component" value="Unassembled WGS sequence"/>
</dbReference>
<organism evidence="5 6">
    <name type="scientific">Pseudomonas fluorescens</name>
    <dbReference type="NCBI Taxonomy" id="294"/>
    <lineage>
        <taxon>Bacteria</taxon>
        <taxon>Pseudomonadati</taxon>
        <taxon>Pseudomonadota</taxon>
        <taxon>Gammaproteobacteria</taxon>
        <taxon>Pseudomonadales</taxon>
        <taxon>Pseudomonadaceae</taxon>
        <taxon>Pseudomonas</taxon>
    </lineage>
</organism>
<dbReference type="InterPro" id="IPR005318">
    <property type="entry name" value="OM_porin_bac"/>
</dbReference>
<dbReference type="AlphaFoldDB" id="A0A5E6SHF2"/>
<evidence type="ECO:0000256" key="3">
    <source>
        <dbReference type="ARBA" id="ARBA00022729"/>
    </source>
</evidence>
<feature type="signal peptide" evidence="4">
    <location>
        <begin position="1"/>
        <end position="24"/>
    </location>
</feature>
<feature type="chain" id="PRO_5022952540" description="Outer membrane porin, OprD family" evidence="4">
    <location>
        <begin position="25"/>
        <end position="466"/>
    </location>
</feature>
<dbReference type="PANTHER" id="PTHR34596">
    <property type="entry name" value="CHITOPORIN"/>
    <property type="match status" value="1"/>
</dbReference>
<sequence precursor="true">MKNKNAKLAVLSVALLGAHPSVIASTIHDSNRTHNAGKFNLYLRAIHIDTRIKNDLIEKDFGGFPTGDRLGGTALGIIADYNSGYWQDSIGFDTSLYGAAQIDARPEDRDLLDDTSGDNRSFAKLGQAYVKLRRGGENWTAGLQVGRGRFDAGTVVTSDTRAVPASLQGARGQLLVEGLDIGPLPGVLFIDGAYINGASPRDREDFDKILSESGAGIDTIKTYSIGYDAKLFALKYSRGVAKDFNKNSSYGLTLRAPIGERGGAILESYYYDLRAAGNVWDRDWAAGDAGFDDKASWLNINLGLEIDNWSGGISYSNTKAELTNGKLGYAYFDHGDNVDGSLEAWTRSGSDFNNDGEETWQVAAKYDFKGNSLGGVPLDGFNFTALFKRGKFDATNPFTGAGSDIQENEVGYLLNYRFDEPDYQGLSVGVLFTRYWINEDFVALVSAQPENVVSGKDLRVYLDYAF</sequence>
<reference evidence="5 6" key="1">
    <citation type="submission" date="2019-09" db="EMBL/GenBank/DDBJ databases">
        <authorList>
            <person name="Chandra G."/>
            <person name="Truman W A."/>
        </authorList>
    </citation>
    <scope>NUCLEOTIDE SEQUENCE [LARGE SCALE GENOMIC DNA]</scope>
    <source>
        <strain evidence="5">PS645</strain>
    </source>
</reference>
<dbReference type="GO" id="GO:0015288">
    <property type="term" value="F:porin activity"/>
    <property type="evidence" value="ECO:0007669"/>
    <property type="project" value="TreeGrafter"/>
</dbReference>